<accession>A0ACB7HPC3</accession>
<dbReference type="EMBL" id="CM004391">
    <property type="protein sequence ID" value="KAG8654357.1"/>
    <property type="molecule type" value="Genomic_DNA"/>
</dbReference>
<keyword evidence="2" id="KW-1185">Reference proteome</keyword>
<reference evidence="2" key="1">
    <citation type="journal article" date="2016" name="Nat. Biotechnol.">
        <title>Sequencing wild and cultivated cassava and related species reveals extensive interspecific hybridization and genetic diversity.</title>
        <authorList>
            <person name="Bredeson J.V."/>
            <person name="Lyons J.B."/>
            <person name="Prochnik S.E."/>
            <person name="Wu G.A."/>
            <person name="Ha C.M."/>
            <person name="Edsinger-Gonzales E."/>
            <person name="Grimwood J."/>
            <person name="Schmutz J."/>
            <person name="Rabbi I.Y."/>
            <person name="Egesi C."/>
            <person name="Nauluvula P."/>
            <person name="Lebot V."/>
            <person name="Ndunguru J."/>
            <person name="Mkamilo G."/>
            <person name="Bart R.S."/>
            <person name="Setter T.L."/>
            <person name="Gleadow R.M."/>
            <person name="Kulakow P."/>
            <person name="Ferguson M.E."/>
            <person name="Rounsley S."/>
            <person name="Rokhsar D.S."/>
        </authorList>
    </citation>
    <scope>NUCLEOTIDE SEQUENCE [LARGE SCALE GENOMIC DNA]</scope>
    <source>
        <strain evidence="2">cv. AM560-2</strain>
    </source>
</reference>
<evidence type="ECO:0000313" key="2">
    <source>
        <dbReference type="Proteomes" id="UP000091857"/>
    </source>
</evidence>
<name>A0ACB7HPC3_MANES</name>
<dbReference type="Proteomes" id="UP000091857">
    <property type="component" value="Chromosome 5"/>
</dbReference>
<proteinExistence type="predicted"/>
<organism evidence="1 2">
    <name type="scientific">Manihot esculenta</name>
    <name type="common">Cassava</name>
    <name type="synonym">Jatropha manihot</name>
    <dbReference type="NCBI Taxonomy" id="3983"/>
    <lineage>
        <taxon>Eukaryota</taxon>
        <taxon>Viridiplantae</taxon>
        <taxon>Streptophyta</taxon>
        <taxon>Embryophyta</taxon>
        <taxon>Tracheophyta</taxon>
        <taxon>Spermatophyta</taxon>
        <taxon>Magnoliopsida</taxon>
        <taxon>eudicotyledons</taxon>
        <taxon>Gunneridae</taxon>
        <taxon>Pentapetalae</taxon>
        <taxon>rosids</taxon>
        <taxon>fabids</taxon>
        <taxon>Malpighiales</taxon>
        <taxon>Euphorbiaceae</taxon>
        <taxon>Crotonoideae</taxon>
        <taxon>Manihoteae</taxon>
        <taxon>Manihot</taxon>
    </lineage>
</organism>
<sequence length="291" mass="32365">MSKPQYHYFLHFSILFLFFFFFITSYCDSSDLISSKCSAHNCGNGVTIKYPFWYIGDNNTDEYCGYPEFGLSCLDQEPILRLPNDSFYVKNINYANFTITLADIDVTGQTCPRARHNLTLENLPLDFTNLDLNLSFYFNCTSSPFSFSTSAVGCLEFGKKQSYVIVMENQSNTVNWIGKCEDKVIATVMRTEITINDLIGGFGAAMNKGFMLDWSTVKGCGGCEDSGGYCGYNNTAKEFICFCSDGTVHSNRCKVKCAAFSYGNPINSGHPFWEASSLVVMGAQAQASRSA</sequence>
<gene>
    <name evidence="1" type="ORF">MANES_05G132400v8</name>
</gene>
<protein>
    <submittedName>
        <fullName evidence="1">Uncharacterized protein</fullName>
    </submittedName>
</protein>
<evidence type="ECO:0000313" key="1">
    <source>
        <dbReference type="EMBL" id="KAG8654357.1"/>
    </source>
</evidence>
<comment type="caution">
    <text evidence="1">The sequence shown here is derived from an EMBL/GenBank/DDBJ whole genome shotgun (WGS) entry which is preliminary data.</text>
</comment>